<dbReference type="InParanoid" id="D8QK05"/>
<evidence type="ECO:0000256" key="1">
    <source>
        <dbReference type="SAM" id="MobiDB-lite"/>
    </source>
</evidence>
<gene>
    <name evidence="2" type="ORF">SCHCODRAFT_114183</name>
</gene>
<organism evidence="3">
    <name type="scientific">Schizophyllum commune (strain H4-8 / FGSC 9210)</name>
    <name type="common">Split gill fungus</name>
    <dbReference type="NCBI Taxonomy" id="578458"/>
    <lineage>
        <taxon>Eukaryota</taxon>
        <taxon>Fungi</taxon>
        <taxon>Dikarya</taxon>
        <taxon>Basidiomycota</taxon>
        <taxon>Agaricomycotina</taxon>
        <taxon>Agaricomycetes</taxon>
        <taxon>Agaricomycetidae</taxon>
        <taxon>Agaricales</taxon>
        <taxon>Schizophyllaceae</taxon>
        <taxon>Schizophyllum</taxon>
    </lineage>
</organism>
<accession>D8QK05</accession>
<keyword evidence="3" id="KW-1185">Reference proteome</keyword>
<dbReference type="VEuPathDB" id="FungiDB:SCHCODRAFT_02718439"/>
<protein>
    <submittedName>
        <fullName evidence="2">Uncharacterized protein</fullName>
    </submittedName>
</protein>
<dbReference type="AlphaFoldDB" id="D8QK05"/>
<reference evidence="2 3" key="1">
    <citation type="journal article" date="2010" name="Nat. Biotechnol.">
        <title>Genome sequence of the model mushroom Schizophyllum commune.</title>
        <authorList>
            <person name="Ohm R.A."/>
            <person name="de Jong J.F."/>
            <person name="Lugones L.G."/>
            <person name="Aerts A."/>
            <person name="Kothe E."/>
            <person name="Stajich J.E."/>
            <person name="de Vries R.P."/>
            <person name="Record E."/>
            <person name="Levasseur A."/>
            <person name="Baker S.E."/>
            <person name="Bartholomew K.A."/>
            <person name="Coutinho P.M."/>
            <person name="Erdmann S."/>
            <person name="Fowler T.J."/>
            <person name="Gathman A.C."/>
            <person name="Lombard V."/>
            <person name="Henrissat B."/>
            <person name="Knabe N."/>
            <person name="Kuees U."/>
            <person name="Lilly W.W."/>
            <person name="Lindquist E."/>
            <person name="Lucas S."/>
            <person name="Magnuson J.K."/>
            <person name="Piumi F."/>
            <person name="Raudaskoski M."/>
            <person name="Salamov A."/>
            <person name="Schmutz J."/>
            <person name="Schwarze F.W.M.R."/>
            <person name="vanKuyk P.A."/>
            <person name="Horton J.S."/>
            <person name="Grigoriev I.V."/>
            <person name="Woesten H.A.B."/>
        </authorList>
    </citation>
    <scope>NUCLEOTIDE SEQUENCE [LARGE SCALE GENOMIC DNA]</scope>
    <source>
        <strain evidence="3">H4-8 / FGSC 9210</strain>
    </source>
</reference>
<feature type="non-terminal residue" evidence="2">
    <location>
        <position position="243"/>
    </location>
</feature>
<dbReference type="GeneID" id="9593500"/>
<proteinExistence type="predicted"/>
<evidence type="ECO:0000313" key="2">
    <source>
        <dbReference type="EMBL" id="EFI91805.1"/>
    </source>
</evidence>
<evidence type="ECO:0000313" key="3">
    <source>
        <dbReference type="Proteomes" id="UP000007431"/>
    </source>
</evidence>
<dbReference type="RefSeq" id="XP_003026708.1">
    <property type="nucleotide sequence ID" value="XM_003026662.1"/>
</dbReference>
<sequence>MFKSNTALKQCIVVRRAMIYDSDGADGIRSSNEAGKLVAQISTRTTEARALAHQLAGAVADPAAPSLSRQCDQQRVAAIRKSSTPPPLFSLSCKLDSFGITLVTSSAPQRLWLHPDHSRTPPASPPLFLSAAFAFASLSKASFAFTPKRDPRPRSRSQAHPSTSPSRLASTSALKLVIYLASRLKPPVLIPSCPVLTSSSPALTPSFPTLSRGPRGSPPPEAPLCCLSPPQPVHGAQSPSSDC</sequence>
<feature type="region of interest" description="Disordered" evidence="1">
    <location>
        <begin position="204"/>
        <end position="243"/>
    </location>
</feature>
<dbReference type="KEGG" id="scm:SCHCO_02718439"/>
<dbReference type="EMBL" id="GL377315">
    <property type="protein sequence ID" value="EFI91805.1"/>
    <property type="molecule type" value="Genomic_DNA"/>
</dbReference>
<dbReference type="HOGENOM" id="CLU_1143098_0_0_1"/>
<feature type="region of interest" description="Disordered" evidence="1">
    <location>
        <begin position="145"/>
        <end position="167"/>
    </location>
</feature>
<feature type="compositionally biased region" description="Polar residues" evidence="1">
    <location>
        <begin position="156"/>
        <end position="167"/>
    </location>
</feature>
<dbReference type="Proteomes" id="UP000007431">
    <property type="component" value="Unassembled WGS sequence"/>
</dbReference>
<name>D8QK05_SCHCM</name>